<dbReference type="PROSITE" id="PS01159">
    <property type="entry name" value="WW_DOMAIN_1"/>
    <property type="match status" value="2"/>
</dbReference>
<comment type="caution">
    <text evidence="3">The sequence shown here is derived from an EMBL/GenBank/DDBJ whole genome shotgun (WGS) entry which is preliminary data.</text>
</comment>
<feature type="compositionally biased region" description="Basic and acidic residues" evidence="1">
    <location>
        <begin position="911"/>
        <end position="921"/>
    </location>
</feature>
<feature type="region of interest" description="Disordered" evidence="1">
    <location>
        <begin position="184"/>
        <end position="230"/>
    </location>
</feature>
<dbReference type="CDD" id="cd00201">
    <property type="entry name" value="WW"/>
    <property type="match status" value="2"/>
</dbReference>
<dbReference type="OMA" id="CHETSND"/>
<dbReference type="Proteomes" id="UP000825935">
    <property type="component" value="Chromosome 17"/>
</dbReference>
<evidence type="ECO:0000259" key="2">
    <source>
        <dbReference type="PROSITE" id="PS50020"/>
    </source>
</evidence>
<feature type="region of interest" description="Disordered" evidence="1">
    <location>
        <begin position="627"/>
        <end position="666"/>
    </location>
</feature>
<feature type="compositionally biased region" description="Polar residues" evidence="1">
    <location>
        <begin position="194"/>
        <end position="212"/>
    </location>
</feature>
<keyword evidence="4" id="KW-1185">Reference proteome</keyword>
<reference evidence="3" key="1">
    <citation type="submission" date="2021-08" db="EMBL/GenBank/DDBJ databases">
        <title>WGS assembly of Ceratopteris richardii.</title>
        <authorList>
            <person name="Marchant D.B."/>
            <person name="Chen G."/>
            <person name="Jenkins J."/>
            <person name="Shu S."/>
            <person name="Leebens-Mack J."/>
            <person name="Grimwood J."/>
            <person name="Schmutz J."/>
            <person name="Soltis P."/>
            <person name="Soltis D."/>
            <person name="Chen Z.-H."/>
        </authorList>
    </citation>
    <scope>NUCLEOTIDE SEQUENCE</scope>
    <source>
        <strain evidence="3">Whitten #5841</strain>
        <tissue evidence="3">Leaf</tissue>
    </source>
</reference>
<feature type="domain" description="WW" evidence="2">
    <location>
        <begin position="951"/>
        <end position="985"/>
    </location>
</feature>
<evidence type="ECO:0000313" key="3">
    <source>
        <dbReference type="EMBL" id="KAH7372475.1"/>
    </source>
</evidence>
<feature type="region of interest" description="Disordered" evidence="1">
    <location>
        <begin position="1"/>
        <end position="123"/>
    </location>
</feature>
<dbReference type="PROSITE" id="PS50020">
    <property type="entry name" value="WW_DOMAIN_2"/>
    <property type="match status" value="2"/>
</dbReference>
<organism evidence="3 4">
    <name type="scientific">Ceratopteris richardii</name>
    <name type="common">Triangle waterfern</name>
    <dbReference type="NCBI Taxonomy" id="49495"/>
    <lineage>
        <taxon>Eukaryota</taxon>
        <taxon>Viridiplantae</taxon>
        <taxon>Streptophyta</taxon>
        <taxon>Embryophyta</taxon>
        <taxon>Tracheophyta</taxon>
        <taxon>Polypodiopsida</taxon>
        <taxon>Polypodiidae</taxon>
        <taxon>Polypodiales</taxon>
        <taxon>Pteridineae</taxon>
        <taxon>Pteridaceae</taxon>
        <taxon>Parkerioideae</taxon>
        <taxon>Ceratopteris</taxon>
    </lineage>
</organism>
<feature type="compositionally biased region" description="Low complexity" evidence="1">
    <location>
        <begin position="922"/>
        <end position="933"/>
    </location>
</feature>
<feature type="compositionally biased region" description="Polar residues" evidence="1">
    <location>
        <begin position="113"/>
        <end position="123"/>
    </location>
</feature>
<proteinExistence type="predicted"/>
<dbReference type="SMART" id="SM00456">
    <property type="entry name" value="WW"/>
    <property type="match status" value="2"/>
</dbReference>
<dbReference type="Pfam" id="PF00397">
    <property type="entry name" value="WW"/>
    <property type="match status" value="2"/>
</dbReference>
<name>A0A8T2SVM1_CERRI</name>
<feature type="compositionally biased region" description="Basic and acidic residues" evidence="1">
    <location>
        <begin position="213"/>
        <end position="223"/>
    </location>
</feature>
<dbReference type="SUPFAM" id="SSF51045">
    <property type="entry name" value="WW domain"/>
    <property type="match status" value="2"/>
</dbReference>
<sequence>MGKRRDRRQQQASSRRVKLDLSMDDEAIPPSEIPGSHEISDSALGEDIKAGAKNEENASDNPLSLLGQYSGDEADEDSDVGVGSFCEIESEVHDAVKDEDEQVAEKDVGECQATDTTGSEEICTTSSAWGVNSDQQNTKDEITLDMKAQDSGNEHVWQPVLDESSGHYYYWNMQTGETTWVKPVGSEGADKVNDSTNQTSNFEPSSCTTPEYQKQEASDENKYQESNVEGRSPVCQSHGFPSLENAIIYSECTQYASDNTNIGLVSSSCELPGDTVPGEKDVKDSNDVKNSDIYDEVEEKEGNSYEELRLPTVKDDESVIKLEAVDGIQGTYEKNAQQMDAGIVPTNGTSVEGMPSAQVMGTDVEDASGGRETIKDEAQTIIEEKMASLVQMGESLQCRLKALIWNSSAGVSRHSVLASQTEARLKDWKTFCSLKFAPDACLAFIREELVKLESILSTTEEADKSQNIIASISNLQGSHELKSEFDYLGQSVDLAYCQQENDSVLKLCKEVKLKEISVNIDDIEEGEIPAYQTCVSEDPTTVSATVVSTNTGAEEVDMDVDMEVDVEVAEEPAVPGMTSDLSVNDVSVSYSYYSLAGSNDMSIIGPLAPGGVGDATYYHTGVCGDSWAPPLPPDDEWAPPPPGESEPAPPPPPDEPPPLPPQSPVVDAFHVPIMPSEIQIQYYVPEYALENTSIPQVSSAMDYQSITDPSLYGAYVEGVFYSSCSQPTATLGVEQSYVVVSSSTPAFNEWAPSAVASVAALPVKGVMAPISANPVTSKSFTKSVSHVLSTTSNSVSEVVESTIAGATSETKKPIKSKMKKRTHAIAAAPMLNKKVSNLVSKWKQAKEELHGDEDDDEDKALYDLEVLEKKRQKEIEEWRRQQIASGEALDNANFQPLGNLDWRERVKRARKADSKEPKEAAESSTAALSTTVTDNVEAPKSQKPNMTELSKGLPAGWEAYWDETSGEVYYGNLTTRETTWDRPVT</sequence>
<dbReference type="PANTHER" id="PTHR47852">
    <property type="entry name" value="OS06G0298400 PROTEIN"/>
    <property type="match status" value="1"/>
</dbReference>
<dbReference type="PANTHER" id="PTHR47852:SF2">
    <property type="entry name" value="WW DOMAIN-CONTAINING PROTEIN"/>
    <property type="match status" value="1"/>
</dbReference>
<feature type="compositionally biased region" description="Basic and acidic residues" evidence="1">
    <location>
        <begin position="46"/>
        <end position="56"/>
    </location>
</feature>
<protein>
    <recommendedName>
        <fullName evidence="2">WW domain-containing protein</fullName>
    </recommendedName>
</protein>
<accession>A0A8T2SVM1</accession>
<dbReference type="OrthoDB" id="2367685at2759"/>
<evidence type="ECO:0000256" key="1">
    <source>
        <dbReference type="SAM" id="MobiDB-lite"/>
    </source>
</evidence>
<evidence type="ECO:0000313" key="4">
    <source>
        <dbReference type="Proteomes" id="UP000825935"/>
    </source>
</evidence>
<dbReference type="EMBL" id="CM035422">
    <property type="protein sequence ID" value="KAH7372475.1"/>
    <property type="molecule type" value="Genomic_DNA"/>
</dbReference>
<feature type="compositionally biased region" description="Pro residues" evidence="1">
    <location>
        <begin position="638"/>
        <end position="663"/>
    </location>
</feature>
<dbReference type="AlphaFoldDB" id="A0A8T2SVM1"/>
<gene>
    <name evidence="3" type="ORF">KP509_17G006200</name>
</gene>
<dbReference type="Gene3D" id="2.20.70.10">
    <property type="match status" value="2"/>
</dbReference>
<dbReference type="InterPro" id="IPR036020">
    <property type="entry name" value="WW_dom_sf"/>
</dbReference>
<dbReference type="InterPro" id="IPR001202">
    <property type="entry name" value="WW_dom"/>
</dbReference>
<feature type="region of interest" description="Disordered" evidence="1">
    <location>
        <begin position="908"/>
        <end position="949"/>
    </location>
</feature>
<feature type="domain" description="WW" evidence="2">
    <location>
        <begin position="157"/>
        <end position="185"/>
    </location>
</feature>